<proteinExistence type="inferred from homology"/>
<evidence type="ECO:0000256" key="7">
    <source>
        <dbReference type="ARBA" id="ARBA00023136"/>
    </source>
</evidence>
<organism evidence="10">
    <name type="scientific">uncultured Acetobacteraceae bacterium</name>
    <dbReference type="NCBI Taxonomy" id="169975"/>
    <lineage>
        <taxon>Bacteria</taxon>
        <taxon>Pseudomonadati</taxon>
        <taxon>Pseudomonadota</taxon>
        <taxon>Alphaproteobacteria</taxon>
        <taxon>Acetobacterales</taxon>
        <taxon>Acetobacteraceae</taxon>
        <taxon>environmental samples</taxon>
    </lineage>
</organism>
<feature type="domain" description="ABC transmembrane type-1" evidence="9">
    <location>
        <begin position="86"/>
        <end position="294"/>
    </location>
</feature>
<evidence type="ECO:0000256" key="6">
    <source>
        <dbReference type="ARBA" id="ARBA00022989"/>
    </source>
</evidence>
<feature type="transmembrane region" description="Helical" evidence="8">
    <location>
        <begin position="33"/>
        <end position="53"/>
    </location>
</feature>
<evidence type="ECO:0000256" key="1">
    <source>
        <dbReference type="ARBA" id="ARBA00004429"/>
    </source>
</evidence>
<dbReference type="GO" id="GO:0005886">
    <property type="term" value="C:plasma membrane"/>
    <property type="evidence" value="ECO:0007669"/>
    <property type="project" value="UniProtKB-SubCell"/>
</dbReference>
<accession>A0A6J4IYP1</accession>
<keyword evidence="6 8" id="KW-1133">Transmembrane helix</keyword>
<evidence type="ECO:0000256" key="2">
    <source>
        <dbReference type="ARBA" id="ARBA00022448"/>
    </source>
</evidence>
<evidence type="ECO:0000259" key="9">
    <source>
        <dbReference type="PROSITE" id="PS50928"/>
    </source>
</evidence>
<dbReference type="InterPro" id="IPR035906">
    <property type="entry name" value="MetI-like_sf"/>
</dbReference>
<feature type="transmembrane region" description="Helical" evidence="8">
    <location>
        <begin position="276"/>
        <end position="293"/>
    </location>
</feature>
<dbReference type="PANTHER" id="PTHR43357:SF4">
    <property type="entry name" value="INNER MEMBRANE ABC TRANSPORTER PERMEASE PROTEIN YDCV"/>
    <property type="match status" value="1"/>
</dbReference>
<dbReference type="GO" id="GO:0055085">
    <property type="term" value="P:transmembrane transport"/>
    <property type="evidence" value="ECO:0007669"/>
    <property type="project" value="InterPro"/>
</dbReference>
<feature type="domain" description="ABC transmembrane type-1" evidence="9">
    <location>
        <begin position="381"/>
        <end position="571"/>
    </location>
</feature>
<keyword evidence="5 8" id="KW-0812">Transmembrane</keyword>
<keyword evidence="4" id="KW-0997">Cell inner membrane</keyword>
<evidence type="ECO:0000256" key="5">
    <source>
        <dbReference type="ARBA" id="ARBA00022692"/>
    </source>
</evidence>
<feature type="transmembrane region" description="Helical" evidence="8">
    <location>
        <begin position="123"/>
        <end position="145"/>
    </location>
</feature>
<feature type="transmembrane region" description="Helical" evidence="8">
    <location>
        <begin position="90"/>
        <end position="111"/>
    </location>
</feature>
<gene>
    <name evidence="10" type="ORF">AVDCRST_MAG08-2771</name>
</gene>
<reference evidence="10" key="1">
    <citation type="submission" date="2020-02" db="EMBL/GenBank/DDBJ databases">
        <authorList>
            <person name="Meier V. D."/>
        </authorList>
    </citation>
    <scope>NUCLEOTIDE SEQUENCE</scope>
    <source>
        <strain evidence="10">AVDCRST_MAG08</strain>
    </source>
</reference>
<comment type="similarity">
    <text evidence="8">Belongs to the binding-protein-dependent transport system permease family.</text>
</comment>
<evidence type="ECO:0000256" key="4">
    <source>
        <dbReference type="ARBA" id="ARBA00022519"/>
    </source>
</evidence>
<keyword evidence="3" id="KW-1003">Cell membrane</keyword>
<comment type="subcellular location">
    <subcellularLocation>
        <location evidence="1">Cell inner membrane</location>
        <topology evidence="1">Multi-pass membrane protein</topology>
    </subcellularLocation>
    <subcellularLocation>
        <location evidence="8">Cell membrane</location>
        <topology evidence="8">Multi-pass membrane protein</topology>
    </subcellularLocation>
</comment>
<dbReference type="Pfam" id="PF00528">
    <property type="entry name" value="BPD_transp_1"/>
    <property type="match status" value="1"/>
</dbReference>
<feature type="transmembrane region" description="Helical" evidence="8">
    <location>
        <begin position="552"/>
        <end position="575"/>
    </location>
</feature>
<protein>
    <recommendedName>
        <fullName evidence="9">ABC transmembrane type-1 domain-containing protein</fullName>
    </recommendedName>
</protein>
<feature type="transmembrane region" description="Helical" evidence="8">
    <location>
        <begin position="323"/>
        <end position="345"/>
    </location>
</feature>
<dbReference type="InterPro" id="IPR000515">
    <property type="entry name" value="MetI-like"/>
</dbReference>
<evidence type="ECO:0000313" key="10">
    <source>
        <dbReference type="EMBL" id="CAA9262493.1"/>
    </source>
</evidence>
<feature type="transmembrane region" description="Helical" evidence="8">
    <location>
        <begin position="165"/>
        <end position="191"/>
    </location>
</feature>
<dbReference type="CDD" id="cd06261">
    <property type="entry name" value="TM_PBP2"/>
    <property type="match status" value="2"/>
</dbReference>
<dbReference type="Gene3D" id="1.10.3720.10">
    <property type="entry name" value="MetI-like"/>
    <property type="match status" value="2"/>
</dbReference>
<dbReference type="EMBL" id="CADCTG010000202">
    <property type="protein sequence ID" value="CAA9262493.1"/>
    <property type="molecule type" value="Genomic_DNA"/>
</dbReference>
<feature type="transmembrane region" description="Helical" evidence="8">
    <location>
        <begin position="229"/>
        <end position="256"/>
    </location>
</feature>
<dbReference type="PROSITE" id="PS50928">
    <property type="entry name" value="ABC_TM1"/>
    <property type="match status" value="2"/>
</dbReference>
<feature type="transmembrane region" description="Helical" evidence="8">
    <location>
        <begin position="445"/>
        <end position="463"/>
    </location>
</feature>
<sequence>MNDTAAILPKPAARAAEPRRATILDRLRHIEPVALVWLALVVVLLFLVVAPLAKLFLVSFETQETGAFTLSNYVTAYGRARYRDALVNSLLLGLASATISVVLAVPMAWAVSRTDMPGKGLTWAVVLGAFVVPPYLGAVGWILLAGPNSGVINRVWRAVTGAEGALFNIYSFEGLALVIALHSFPLVFIFVKAALDLVSSEMEDAANILGAGTWTAVRKVSLPLVWPSIMAAFIVIFLETIALFGTPAIIGIPARINVVTTQLWQFFEYPVRVEVAAAYAMPLLLITVGMIAVQKLLLSRKGFVSQTGKGGERRPIKLGPWRWALFGWCAAVGLLSVAMPLLVLLQASFAKAWGRGIALDNLTLRNYRLLIFEHEMALTSIWNTIWFSASAATAAVLIALLIAYIVNRRLVPFGEALGFLAMAPFVIPGIVMAIGFYAAYASPPLALYGTAAIIIFAFTARFLPIAYANSSAAVRAVHPEMEEAARILGSGRLHAISRITAPLVKKALLGGWLIVFIVASRELSAAIFLVGPRTRTMSVLLYDLSEAGNFEVLAAFGGLLLLITMVLVGIGMKLVGRDFMLRRT</sequence>
<dbReference type="AlphaFoldDB" id="A0A6J4IYP1"/>
<feature type="transmembrane region" description="Helical" evidence="8">
    <location>
        <begin position="507"/>
        <end position="532"/>
    </location>
</feature>
<keyword evidence="2 8" id="KW-0813">Transport</keyword>
<evidence type="ECO:0000256" key="8">
    <source>
        <dbReference type="RuleBase" id="RU363032"/>
    </source>
</evidence>
<dbReference type="PANTHER" id="PTHR43357">
    <property type="entry name" value="INNER MEMBRANE ABC TRANSPORTER PERMEASE PROTEIN YDCV"/>
    <property type="match status" value="1"/>
</dbReference>
<evidence type="ECO:0000256" key="3">
    <source>
        <dbReference type="ARBA" id="ARBA00022475"/>
    </source>
</evidence>
<feature type="transmembrane region" description="Helical" evidence="8">
    <location>
        <begin position="418"/>
        <end position="439"/>
    </location>
</feature>
<name>A0A6J4IYP1_9PROT</name>
<feature type="transmembrane region" description="Helical" evidence="8">
    <location>
        <begin position="385"/>
        <end position="406"/>
    </location>
</feature>
<keyword evidence="7 8" id="KW-0472">Membrane</keyword>
<dbReference type="SUPFAM" id="SSF161098">
    <property type="entry name" value="MetI-like"/>
    <property type="match status" value="2"/>
</dbReference>